<dbReference type="InterPro" id="IPR007110">
    <property type="entry name" value="Ig-like_dom"/>
</dbReference>
<keyword evidence="2" id="KW-1015">Disulfide bond</keyword>
<dbReference type="CDD" id="cd00096">
    <property type="entry name" value="Ig"/>
    <property type="match status" value="1"/>
</dbReference>
<keyword evidence="1" id="KW-0677">Repeat</keyword>
<dbReference type="InterPro" id="IPR036116">
    <property type="entry name" value="FN3_sf"/>
</dbReference>
<keyword evidence="4" id="KW-0472">Membrane</keyword>
<feature type="region of interest" description="Disordered" evidence="3">
    <location>
        <begin position="123"/>
        <end position="153"/>
    </location>
</feature>
<dbReference type="Proteomes" id="UP000069940">
    <property type="component" value="Unassembled WGS sequence"/>
</dbReference>
<protein>
    <recommendedName>
        <fullName evidence="9">Neural cell adhesion molecule l1</fullName>
    </recommendedName>
</protein>
<evidence type="ECO:0000256" key="1">
    <source>
        <dbReference type="ARBA" id="ARBA00022737"/>
    </source>
</evidence>
<proteinExistence type="predicted"/>
<evidence type="ECO:0000313" key="8">
    <source>
        <dbReference type="Proteomes" id="UP000069940"/>
    </source>
</evidence>
<feature type="domain" description="Ig-like" evidence="5">
    <location>
        <begin position="438"/>
        <end position="519"/>
    </location>
</feature>
<sequence length="1594" mass="177411">MALLLFRFYLVFAIGLLWLNGFAVLSVSAFVNEAGPDRLRLTVSPPSHVIITATKNTPVYLPCHAEADIDPNDWGADSDMDADQDMDDIEYETNVNEEVDILNPPNLERQGFYEDSLDLHNLAHENIDPNGHGNDLDEEEDEEYDEDEQSSRYRRSAYGRDELIEYVWYRNGLEFFSTAFQNQNHKQTHKGFRLFPNGTLKIPYNRQMSNISAGVYRCRANLTRHGSGSILSTESVVTIAYLERNNLLISDNNTIMISTQKPLVLHCPFDSHPPANITWIVNKTQIVINNYATGPHENRFYQLQNGSLLVTDIRMSDAGRYRCNATNNFSAKTLRSYGYVVAVQSPSTSGSVSDRLLPRMQPQNISIRTGSTLKLNCAGENNRPRWTFTPRQSKIPINLVNFTYQLFFTNVSVEKHEGIYNCSLGTDFQLYNVMVLVPPMFLNNMTSYTTSVVASMSFNCSASGNPPPKITWFKNGREIKNSYIVHFNYPILRINTIDPDDEGLYQCIAKNEAGEASVSMYLSIRDKDRYRRLSRRPENIQCFPIDTSSLYVRFERGLQHVNTDYAMYYLASGSPYSWYSSPPTQLLTNNSLKITGPMVVPFRNYTVYLRTCAVTNVPDAENTGPAGKKQVIPSKLSKGVQCTSQGVPVLSIFFSNGIFMWWPRFGGVEPTAYTIQLKHNDTKTLPFDAQRVNGTTQILDDYITHEEVQPLLTAIDITVRQTRENVLEESMGKKRRRKRRRRAFDMVGRDRKQIFESLTGTQLDLEVAGTNVGVAGHHDKHETRYRQVLITEIKVPGNVTGVFIPNTSSLSVRILGSVTADGEPLQQDLHYIQWKTIDSSIRRPDAVNRFQTNHVDARSVQFTWSRFIATDLVNKCLTLCYKNVNHDVFIRGGSNRINCVNIPKDATHYNLVGLLPFTAYKAFLKPCHSKEPISDVLDFLTKQDVPGPVTNHNLLRKDGITLTWGPPENRNGLLQGYMIQWIDKDNVNHSTNLTIDANHFTFPNVSTDDKINISIMAIGNTGVGIPIYVKMLNHVVDIVEPEAEEYFPWIEIGIGAFTIICLLLFCCLLAIHRKNCKKAHRNQAAASANAPMQMHSVNCNADIHEMQTLIGTSEQLPVLVPNGKYRQPEPQIPANHQQSVNTFGSVRLSHANANPSNNNPETQNGKSHLLPPNKNGLVQKATISSSTGTGLLPPQQQLALSLHVLSSKVPLKSFLEANSSSKNHDVEAEPTHSATNSNSIYRRTNSSYHNNDDPGYNVSGGSATQHITFNTGEPNQSQPIHSYRPTATTLATVAPTIMATGAISSTSAENVPSSAATSTSLSSASNISTTSNGSSAMSSSSSCSVHSQQQPHPQQQQPQHRTVRYGSSSSSNNGTTPPVAGDGVDLTCAAAVRITENPQYLKNKSTPGGYRSPAAVLNTSLFDSSQRRLLDLTIDSNSIEPYDDDVTNCDQNDDANQSNTSTNNLLSTECSPQQPHHHHHQQQQQLSVRMRLAPASGSDLHEAECNNNEQHRGAAAGFHSDCLRLPPIHRQQLLNSSGAPCEIADPDEEGDLDHLEDLDNSSSLLNESSLSTKPLHQQHTSSWNFRRPIVGPNG</sequence>
<feature type="compositionally biased region" description="Polar residues" evidence="3">
    <location>
        <begin position="1259"/>
        <end position="1280"/>
    </location>
</feature>
<feature type="compositionally biased region" description="Polar residues" evidence="3">
    <location>
        <begin position="1572"/>
        <end position="1584"/>
    </location>
</feature>
<keyword evidence="8" id="KW-1185">Reference proteome</keyword>
<dbReference type="InterPro" id="IPR013783">
    <property type="entry name" value="Ig-like_fold"/>
</dbReference>
<dbReference type="InterPro" id="IPR003961">
    <property type="entry name" value="FN3_dom"/>
</dbReference>
<feature type="region of interest" description="Disordered" evidence="3">
    <location>
        <begin position="1438"/>
        <end position="1503"/>
    </location>
</feature>
<evidence type="ECO:0008006" key="9">
    <source>
        <dbReference type="Google" id="ProtNLM"/>
    </source>
</evidence>
<keyword evidence="4" id="KW-1133">Transmembrane helix</keyword>
<dbReference type="InterPro" id="IPR003598">
    <property type="entry name" value="Ig_sub2"/>
</dbReference>
<evidence type="ECO:0000256" key="3">
    <source>
        <dbReference type="SAM" id="MobiDB-lite"/>
    </source>
</evidence>
<dbReference type="InterPro" id="IPR003599">
    <property type="entry name" value="Ig_sub"/>
</dbReference>
<dbReference type="PROSITE" id="PS50835">
    <property type="entry name" value="IG_LIKE"/>
    <property type="match status" value="2"/>
</dbReference>
<feature type="compositionally biased region" description="Polar residues" evidence="3">
    <location>
        <begin position="1232"/>
        <end position="1249"/>
    </location>
</feature>
<feature type="domain" description="Fibronectin type-III" evidence="6">
    <location>
        <begin position="945"/>
        <end position="1041"/>
    </location>
</feature>
<dbReference type="SUPFAM" id="SSF49265">
    <property type="entry name" value="Fibronectin type III"/>
    <property type="match status" value="1"/>
</dbReference>
<evidence type="ECO:0000313" key="7">
    <source>
        <dbReference type="EnsemblMetazoa" id="AALFPA23_012731.P18347"/>
    </source>
</evidence>
<reference evidence="7" key="2">
    <citation type="submission" date="2025-05" db="UniProtKB">
        <authorList>
            <consortium name="EnsemblMetazoa"/>
        </authorList>
    </citation>
    <scope>IDENTIFICATION</scope>
    <source>
        <strain evidence="7">Foshan</strain>
    </source>
</reference>
<feature type="compositionally biased region" description="Low complexity" evidence="3">
    <location>
        <begin position="1313"/>
        <end position="1378"/>
    </location>
</feature>
<feature type="region of interest" description="Disordered" evidence="3">
    <location>
        <begin position="1305"/>
        <end position="1382"/>
    </location>
</feature>
<dbReference type="PROSITE" id="PS50853">
    <property type="entry name" value="FN3"/>
    <property type="match status" value="1"/>
</dbReference>
<keyword evidence="4" id="KW-0812">Transmembrane</keyword>
<feature type="compositionally biased region" description="Acidic residues" evidence="3">
    <location>
        <begin position="136"/>
        <end position="148"/>
    </location>
</feature>
<dbReference type="InterPro" id="IPR036179">
    <property type="entry name" value="Ig-like_dom_sf"/>
</dbReference>
<feature type="compositionally biased region" description="Low complexity" evidence="3">
    <location>
        <begin position="1149"/>
        <end position="1160"/>
    </location>
</feature>
<name>A0ABM1YWI6_AEDAL</name>
<dbReference type="SMART" id="SM00408">
    <property type="entry name" value="IGc2"/>
    <property type="match status" value="2"/>
</dbReference>
<feature type="region of interest" description="Disordered" evidence="3">
    <location>
        <begin position="1558"/>
        <end position="1594"/>
    </location>
</feature>
<dbReference type="Pfam" id="PF13927">
    <property type="entry name" value="Ig_3"/>
    <property type="match status" value="1"/>
</dbReference>
<feature type="region of interest" description="Disordered" evidence="3">
    <location>
        <begin position="1148"/>
        <end position="1175"/>
    </location>
</feature>
<dbReference type="Gene3D" id="2.60.40.10">
    <property type="entry name" value="Immunoglobulins"/>
    <property type="match status" value="3"/>
</dbReference>
<feature type="compositionally biased region" description="Low complexity" evidence="3">
    <location>
        <begin position="1560"/>
        <end position="1571"/>
    </location>
</feature>
<feature type="region of interest" description="Disordered" evidence="3">
    <location>
        <begin position="1220"/>
        <end position="1282"/>
    </location>
</feature>
<dbReference type="InterPro" id="IPR013098">
    <property type="entry name" value="Ig_I-set"/>
</dbReference>
<evidence type="ECO:0000259" key="5">
    <source>
        <dbReference type="PROSITE" id="PS50835"/>
    </source>
</evidence>
<dbReference type="SUPFAM" id="SSF48726">
    <property type="entry name" value="Immunoglobulin"/>
    <property type="match status" value="3"/>
</dbReference>
<evidence type="ECO:0000256" key="2">
    <source>
        <dbReference type="ARBA" id="ARBA00023157"/>
    </source>
</evidence>
<dbReference type="SMART" id="SM00409">
    <property type="entry name" value="IG"/>
    <property type="match status" value="3"/>
</dbReference>
<dbReference type="CDD" id="cd00063">
    <property type="entry name" value="FN3"/>
    <property type="match status" value="1"/>
</dbReference>
<feature type="compositionally biased region" description="Acidic residues" evidence="3">
    <location>
        <begin position="1441"/>
        <end position="1453"/>
    </location>
</feature>
<dbReference type="GeneID" id="109430327"/>
<feature type="transmembrane region" description="Helical" evidence="4">
    <location>
        <begin position="1046"/>
        <end position="1071"/>
    </location>
</feature>
<reference evidence="8" key="1">
    <citation type="journal article" date="2015" name="Proc. Natl. Acad. Sci. U.S.A.">
        <title>Genome sequence of the Asian Tiger mosquito, Aedes albopictus, reveals insights into its biology, genetics, and evolution.</title>
        <authorList>
            <person name="Chen X.G."/>
            <person name="Jiang X."/>
            <person name="Gu J."/>
            <person name="Xu M."/>
            <person name="Wu Y."/>
            <person name="Deng Y."/>
            <person name="Zhang C."/>
            <person name="Bonizzoni M."/>
            <person name="Dermauw W."/>
            <person name="Vontas J."/>
            <person name="Armbruster P."/>
            <person name="Huang X."/>
            <person name="Yang Y."/>
            <person name="Zhang H."/>
            <person name="He W."/>
            <person name="Peng H."/>
            <person name="Liu Y."/>
            <person name="Wu K."/>
            <person name="Chen J."/>
            <person name="Lirakis M."/>
            <person name="Topalis P."/>
            <person name="Van Leeuwen T."/>
            <person name="Hall A.B."/>
            <person name="Jiang X."/>
            <person name="Thorpe C."/>
            <person name="Mueller R.L."/>
            <person name="Sun C."/>
            <person name="Waterhouse R.M."/>
            <person name="Yan G."/>
            <person name="Tu Z.J."/>
            <person name="Fang X."/>
            <person name="James A.A."/>
        </authorList>
    </citation>
    <scope>NUCLEOTIDE SEQUENCE [LARGE SCALE GENOMIC DNA]</scope>
    <source>
        <strain evidence="8">Foshan</strain>
    </source>
</reference>
<dbReference type="PANTHER" id="PTHR44170">
    <property type="entry name" value="PROTEIN SIDEKICK"/>
    <property type="match status" value="1"/>
</dbReference>
<accession>A0ABM1YWI6</accession>
<organism evidence="7 8">
    <name type="scientific">Aedes albopictus</name>
    <name type="common">Asian tiger mosquito</name>
    <name type="synonym">Stegomyia albopicta</name>
    <dbReference type="NCBI Taxonomy" id="7160"/>
    <lineage>
        <taxon>Eukaryota</taxon>
        <taxon>Metazoa</taxon>
        <taxon>Ecdysozoa</taxon>
        <taxon>Arthropoda</taxon>
        <taxon>Hexapoda</taxon>
        <taxon>Insecta</taxon>
        <taxon>Pterygota</taxon>
        <taxon>Neoptera</taxon>
        <taxon>Endopterygota</taxon>
        <taxon>Diptera</taxon>
        <taxon>Nematocera</taxon>
        <taxon>Culicoidea</taxon>
        <taxon>Culicidae</taxon>
        <taxon>Culicinae</taxon>
        <taxon>Aedini</taxon>
        <taxon>Aedes</taxon>
        <taxon>Stegomyia</taxon>
    </lineage>
</organism>
<dbReference type="EnsemblMetazoa" id="AALFPA23_012731.R18347">
    <property type="protein sequence ID" value="AALFPA23_012731.P18347"/>
    <property type="gene ID" value="AALFPA23_012731"/>
</dbReference>
<dbReference type="PANTHER" id="PTHR44170:SF6">
    <property type="entry name" value="CONTACTIN"/>
    <property type="match status" value="1"/>
</dbReference>
<evidence type="ECO:0000256" key="4">
    <source>
        <dbReference type="SAM" id="Phobius"/>
    </source>
</evidence>
<evidence type="ECO:0000259" key="6">
    <source>
        <dbReference type="PROSITE" id="PS50853"/>
    </source>
</evidence>
<dbReference type="RefSeq" id="XP_029712814.2">
    <property type="nucleotide sequence ID" value="XM_029856954.2"/>
</dbReference>
<feature type="compositionally biased region" description="Low complexity" evidence="3">
    <location>
        <begin position="1458"/>
        <end position="1474"/>
    </location>
</feature>
<dbReference type="Pfam" id="PF07679">
    <property type="entry name" value="I-set"/>
    <property type="match status" value="1"/>
</dbReference>
<feature type="domain" description="Ig-like" evidence="5">
    <location>
        <begin position="234"/>
        <end position="335"/>
    </location>
</feature>